<dbReference type="CDD" id="cd14797">
    <property type="entry name" value="DUF302"/>
    <property type="match status" value="1"/>
</dbReference>
<dbReference type="InterPro" id="IPR005180">
    <property type="entry name" value="DUF302"/>
</dbReference>
<feature type="domain" description="DUF302" evidence="2">
    <location>
        <begin position="81"/>
        <end position="143"/>
    </location>
</feature>
<proteinExistence type="predicted"/>
<dbReference type="PANTHER" id="PTHR38342">
    <property type="entry name" value="SLR5037 PROTEIN"/>
    <property type="match status" value="1"/>
</dbReference>
<reference evidence="3 4" key="1">
    <citation type="submission" date="2020-08" db="EMBL/GenBank/DDBJ databases">
        <title>Genomic Encyclopedia of Type Strains, Phase IV (KMG-IV): sequencing the most valuable type-strain genomes for metagenomic binning, comparative biology and taxonomic classification.</title>
        <authorList>
            <person name="Goeker M."/>
        </authorList>
    </citation>
    <scope>NUCLEOTIDE SEQUENCE [LARGE SCALE GENOMIC DNA]</scope>
    <source>
        <strain evidence="3 4">DSM 24194</strain>
    </source>
</reference>
<dbReference type="EMBL" id="JACICF010000001">
    <property type="protein sequence ID" value="MBB3763886.1"/>
    <property type="molecule type" value="Genomic_DNA"/>
</dbReference>
<protein>
    <submittedName>
        <fullName evidence="3">Uncharacterized protein (DUF302 family)</fullName>
    </submittedName>
</protein>
<evidence type="ECO:0000313" key="4">
    <source>
        <dbReference type="Proteomes" id="UP000578569"/>
    </source>
</evidence>
<evidence type="ECO:0000313" key="3">
    <source>
        <dbReference type="EMBL" id="MBB3763886.1"/>
    </source>
</evidence>
<keyword evidence="4" id="KW-1185">Reference proteome</keyword>
<keyword evidence="1" id="KW-0732">Signal</keyword>
<accession>A0A839YXY6</accession>
<evidence type="ECO:0000259" key="2">
    <source>
        <dbReference type="Pfam" id="PF03625"/>
    </source>
</evidence>
<evidence type="ECO:0000256" key="1">
    <source>
        <dbReference type="SAM" id="SignalP"/>
    </source>
</evidence>
<comment type="caution">
    <text evidence="3">The sequence shown here is derived from an EMBL/GenBank/DDBJ whole genome shotgun (WGS) entry which is preliminary data.</text>
</comment>
<name>A0A839YXY6_9SPHN</name>
<dbReference type="InterPro" id="IPR035923">
    <property type="entry name" value="TT1751-like_sf"/>
</dbReference>
<dbReference type="Pfam" id="PF03625">
    <property type="entry name" value="DUF302"/>
    <property type="match status" value="1"/>
</dbReference>
<dbReference type="SUPFAM" id="SSF103247">
    <property type="entry name" value="TT1751-like"/>
    <property type="match status" value="1"/>
</dbReference>
<feature type="chain" id="PRO_5032816424" evidence="1">
    <location>
        <begin position="24"/>
        <end position="186"/>
    </location>
</feature>
<gene>
    <name evidence="3" type="ORF">FHS50_000909</name>
</gene>
<dbReference type="PROSITE" id="PS51257">
    <property type="entry name" value="PROKAR_LIPOPROTEIN"/>
    <property type="match status" value="1"/>
</dbReference>
<dbReference type="PANTHER" id="PTHR38342:SF2">
    <property type="entry name" value="INNER MEMBRANE OR EXPORTED"/>
    <property type="match status" value="1"/>
</dbReference>
<dbReference type="RefSeq" id="WP_183933193.1">
    <property type="nucleotide sequence ID" value="NZ_JACICF010000001.1"/>
</dbReference>
<dbReference type="AlphaFoldDB" id="A0A839YXY6"/>
<organism evidence="3 4">
    <name type="scientific">Sphingomicrobium lutaoense</name>
    <dbReference type="NCBI Taxonomy" id="515949"/>
    <lineage>
        <taxon>Bacteria</taxon>
        <taxon>Pseudomonadati</taxon>
        <taxon>Pseudomonadota</taxon>
        <taxon>Alphaproteobacteria</taxon>
        <taxon>Sphingomonadales</taxon>
        <taxon>Sphingomonadaceae</taxon>
        <taxon>Sphingomicrobium</taxon>
    </lineage>
</organism>
<dbReference type="Proteomes" id="UP000578569">
    <property type="component" value="Unassembled WGS sequence"/>
</dbReference>
<dbReference type="Gene3D" id="3.30.310.70">
    <property type="entry name" value="TT1751-like domain"/>
    <property type="match status" value="1"/>
</dbReference>
<feature type="signal peptide" evidence="1">
    <location>
        <begin position="1"/>
        <end position="23"/>
    </location>
</feature>
<sequence length="186" mass="19709">MRRLFLLAGAAMLAGCDFGTAPANLASPEERDDAAVEASGKAVSSYGNGVVTLESRGTVEESVERVEKALEDAGIALIAKVDHSANAGGVDLELAPATTLYFGKPEVGTHLMQQSPEAALDLPQRMAIYQDHDGRVIIAYNDPVWLATRHDVTGQEERLKNISSALETLAHAAAGTQKPASKEKKK</sequence>